<protein>
    <recommendedName>
        <fullName evidence="10">MAGUK p55 subfamily member 7</fullName>
    </recommendedName>
</protein>
<keyword evidence="2 3" id="KW-0728">SH3 domain</keyword>
<dbReference type="Pfam" id="PF00625">
    <property type="entry name" value="Guanylate_kin"/>
    <property type="match status" value="1"/>
</dbReference>
<dbReference type="AlphaFoldDB" id="A0A2T7PYZ9"/>
<evidence type="ECO:0000313" key="8">
    <source>
        <dbReference type="EMBL" id="PVD38644.1"/>
    </source>
</evidence>
<evidence type="ECO:0000259" key="4">
    <source>
        <dbReference type="PROSITE" id="PS50002"/>
    </source>
</evidence>
<evidence type="ECO:0000313" key="9">
    <source>
        <dbReference type="Proteomes" id="UP000245119"/>
    </source>
</evidence>
<feature type="domain" description="L27" evidence="7">
    <location>
        <begin position="98"/>
        <end position="155"/>
    </location>
</feature>
<feature type="domain" description="Guanylate kinase-like" evidence="5">
    <location>
        <begin position="399"/>
        <end position="590"/>
    </location>
</feature>
<dbReference type="InterPro" id="IPR036028">
    <property type="entry name" value="SH3-like_dom_sf"/>
</dbReference>
<feature type="domain" description="PDZ" evidence="6">
    <location>
        <begin position="171"/>
        <end position="253"/>
    </location>
</feature>
<dbReference type="EMBL" id="PZQS01000001">
    <property type="protein sequence ID" value="PVD38644.1"/>
    <property type="molecule type" value="Genomic_DNA"/>
</dbReference>
<dbReference type="InterPro" id="IPR001478">
    <property type="entry name" value="PDZ"/>
</dbReference>
<dbReference type="SUPFAM" id="SSF50044">
    <property type="entry name" value="SH3-domain"/>
    <property type="match status" value="1"/>
</dbReference>
<evidence type="ECO:0000259" key="5">
    <source>
        <dbReference type="PROSITE" id="PS50052"/>
    </source>
</evidence>
<dbReference type="SMART" id="SM00326">
    <property type="entry name" value="SH3"/>
    <property type="match status" value="1"/>
</dbReference>
<evidence type="ECO:0000259" key="7">
    <source>
        <dbReference type="PROSITE" id="PS51022"/>
    </source>
</evidence>
<dbReference type="Proteomes" id="UP000245119">
    <property type="component" value="Linkage Group LG1"/>
</dbReference>
<evidence type="ECO:0000256" key="1">
    <source>
        <dbReference type="ARBA" id="ARBA00007014"/>
    </source>
</evidence>
<dbReference type="InterPro" id="IPR027417">
    <property type="entry name" value="P-loop_NTPase"/>
</dbReference>
<dbReference type="InterPro" id="IPR001452">
    <property type="entry name" value="SH3_domain"/>
</dbReference>
<sequence length="605" mass="68398">MEPPFTGFLPVPHYISPSPPYYLAGPAINRKDDEGDYWCLSGGLAMEGEDCGMLVGGIVAAATDVISFFVRCQLRYRSLRMSVLTQMYHKLRGRDGRFEPVSDFAVAQAADVYCSIRYKTEEAAVREMLMLLSKPHFQAILYTHDKIACADYEPHIDPIPVEEDEESAVKIVSIIKKHNEPLGATIQINGETGCMEIARVLHGGAADRSGLISAGDELHEINGVGIFGMLPDEVVDMLSKASGSVTLKLVPSHKTSAGRKVEMIVRALFDFDPSADDNIPCPEAGLSFQKGDILHIVNQEDAIWWQAYKHEDGSKRAGLIPSRHYHERQEVIHRARSREGKHMTRSISPCRYSPKVPRKKRLKKTMYHIVQNGVFSDYDTDEIPAYEEVELYIPKPRQFRPIVLIGASGVGRNELKRRLKAATQDTFKRLCHVNTTREKRPFEEEGKEYHFLTRDEMEEQIIQQRFVEYGEYRGHLYGTSLDSIKNVISSGKVCLLTPHTQALKFLRTYEIKPYIIFIKAPPLENLKESRMPARARATEADAIRPFSIGELEEIAEASAKIEERYGHIFDHVIVNDSLTDAMTDLLRVAAKIEKEPQWVPVGWGQ</sequence>
<dbReference type="Gene3D" id="1.10.287.650">
    <property type="entry name" value="L27 domain"/>
    <property type="match status" value="1"/>
</dbReference>
<dbReference type="CDD" id="cd00071">
    <property type="entry name" value="GMPK"/>
    <property type="match status" value="1"/>
</dbReference>
<dbReference type="Gene3D" id="2.30.42.10">
    <property type="match status" value="1"/>
</dbReference>
<dbReference type="InterPro" id="IPR008145">
    <property type="entry name" value="GK/Ca_channel_bsu"/>
</dbReference>
<dbReference type="SUPFAM" id="SSF50156">
    <property type="entry name" value="PDZ domain-like"/>
    <property type="match status" value="1"/>
</dbReference>
<dbReference type="PANTHER" id="PTHR23122">
    <property type="entry name" value="MEMBRANE-ASSOCIATED GUANYLATE KINASE MAGUK"/>
    <property type="match status" value="1"/>
</dbReference>
<evidence type="ECO:0008006" key="10">
    <source>
        <dbReference type="Google" id="ProtNLM"/>
    </source>
</evidence>
<evidence type="ECO:0000256" key="2">
    <source>
        <dbReference type="ARBA" id="ARBA00022443"/>
    </source>
</evidence>
<comment type="caution">
    <text evidence="8">The sequence shown here is derived from an EMBL/GenBank/DDBJ whole genome shotgun (WGS) entry which is preliminary data.</text>
</comment>
<name>A0A2T7PYZ9_POMCA</name>
<dbReference type="InterPro" id="IPR036892">
    <property type="entry name" value="L27_dom_sf"/>
</dbReference>
<accession>A0A2T7PYZ9</accession>
<reference evidence="8 9" key="1">
    <citation type="submission" date="2018-04" db="EMBL/GenBank/DDBJ databases">
        <title>The genome of golden apple snail Pomacea canaliculata provides insight into stress tolerance and invasive adaptation.</title>
        <authorList>
            <person name="Liu C."/>
            <person name="Liu B."/>
            <person name="Ren Y."/>
            <person name="Zhang Y."/>
            <person name="Wang H."/>
            <person name="Li S."/>
            <person name="Jiang F."/>
            <person name="Yin L."/>
            <person name="Zhang G."/>
            <person name="Qian W."/>
            <person name="Fan W."/>
        </authorList>
    </citation>
    <scope>NUCLEOTIDE SEQUENCE [LARGE SCALE GENOMIC DNA]</scope>
    <source>
        <strain evidence="8">SZHN2017</strain>
        <tissue evidence="8">Muscle</tissue>
    </source>
</reference>
<evidence type="ECO:0000259" key="6">
    <source>
        <dbReference type="PROSITE" id="PS50106"/>
    </source>
</evidence>
<dbReference type="SUPFAM" id="SSF52540">
    <property type="entry name" value="P-loop containing nucleoside triphosphate hydrolases"/>
    <property type="match status" value="1"/>
</dbReference>
<dbReference type="SMART" id="SM00569">
    <property type="entry name" value="L27"/>
    <property type="match status" value="1"/>
</dbReference>
<gene>
    <name evidence="8" type="ORF">C0Q70_01261</name>
</gene>
<proteinExistence type="inferred from homology"/>
<dbReference type="Gene3D" id="3.40.50.300">
    <property type="entry name" value="P-loop containing nucleotide triphosphate hydrolases"/>
    <property type="match status" value="1"/>
</dbReference>
<dbReference type="PROSITE" id="PS50052">
    <property type="entry name" value="GUANYLATE_KINASE_2"/>
    <property type="match status" value="1"/>
</dbReference>
<dbReference type="Pfam" id="PF00595">
    <property type="entry name" value="PDZ"/>
    <property type="match status" value="1"/>
</dbReference>
<dbReference type="Gene3D" id="2.30.30.40">
    <property type="entry name" value="SH3 Domains"/>
    <property type="match status" value="1"/>
</dbReference>
<feature type="domain" description="SH3" evidence="4">
    <location>
        <begin position="260"/>
        <end position="330"/>
    </location>
</feature>
<dbReference type="InterPro" id="IPR014775">
    <property type="entry name" value="L27_C"/>
</dbReference>
<dbReference type="InterPro" id="IPR020590">
    <property type="entry name" value="Guanylate_kinase_CS"/>
</dbReference>
<dbReference type="InterPro" id="IPR050716">
    <property type="entry name" value="MAGUK"/>
</dbReference>
<dbReference type="Pfam" id="PF02828">
    <property type="entry name" value="L27"/>
    <property type="match status" value="1"/>
</dbReference>
<dbReference type="PROSITE" id="PS50002">
    <property type="entry name" value="SH3"/>
    <property type="match status" value="1"/>
</dbReference>
<dbReference type="STRING" id="400727.A0A2T7PYZ9"/>
<evidence type="ECO:0000256" key="3">
    <source>
        <dbReference type="PROSITE-ProRule" id="PRU00192"/>
    </source>
</evidence>
<dbReference type="OrthoDB" id="439127at2759"/>
<dbReference type="CDD" id="cd11862">
    <property type="entry name" value="SH3_MPP"/>
    <property type="match status" value="1"/>
</dbReference>
<dbReference type="InterPro" id="IPR008144">
    <property type="entry name" value="Guanylate_kin-like_dom"/>
</dbReference>
<dbReference type="SUPFAM" id="SSF101288">
    <property type="entry name" value="L27 domain"/>
    <property type="match status" value="1"/>
</dbReference>
<dbReference type="SMART" id="SM00072">
    <property type="entry name" value="GuKc"/>
    <property type="match status" value="1"/>
</dbReference>
<dbReference type="SMART" id="SM00228">
    <property type="entry name" value="PDZ"/>
    <property type="match status" value="1"/>
</dbReference>
<dbReference type="Pfam" id="PF00018">
    <property type="entry name" value="SH3_1"/>
    <property type="match status" value="1"/>
</dbReference>
<keyword evidence="9" id="KW-1185">Reference proteome</keyword>
<organism evidence="8 9">
    <name type="scientific">Pomacea canaliculata</name>
    <name type="common">Golden apple snail</name>
    <dbReference type="NCBI Taxonomy" id="400727"/>
    <lineage>
        <taxon>Eukaryota</taxon>
        <taxon>Metazoa</taxon>
        <taxon>Spiralia</taxon>
        <taxon>Lophotrochozoa</taxon>
        <taxon>Mollusca</taxon>
        <taxon>Gastropoda</taxon>
        <taxon>Caenogastropoda</taxon>
        <taxon>Architaenioglossa</taxon>
        <taxon>Ampullarioidea</taxon>
        <taxon>Ampullariidae</taxon>
        <taxon>Pomacea</taxon>
    </lineage>
</organism>
<dbReference type="InterPro" id="IPR004172">
    <property type="entry name" value="L27_dom"/>
</dbReference>
<comment type="similarity">
    <text evidence="1">Belongs to the MAGUK family.</text>
</comment>
<dbReference type="PROSITE" id="PS00856">
    <property type="entry name" value="GUANYLATE_KINASE_1"/>
    <property type="match status" value="1"/>
</dbReference>
<dbReference type="InterPro" id="IPR036034">
    <property type="entry name" value="PDZ_sf"/>
</dbReference>
<dbReference type="PROSITE" id="PS51022">
    <property type="entry name" value="L27"/>
    <property type="match status" value="1"/>
</dbReference>
<dbReference type="PROSITE" id="PS50106">
    <property type="entry name" value="PDZ"/>
    <property type="match status" value="1"/>
</dbReference>